<dbReference type="AlphaFoldDB" id="A0A0B4XED9"/>
<keyword evidence="2" id="KW-0614">Plasmid</keyword>
<dbReference type="PROSITE" id="PS51257">
    <property type="entry name" value="PROKAR_LIPOPROTEIN"/>
    <property type="match status" value="1"/>
</dbReference>
<evidence type="ECO:0008006" key="4">
    <source>
        <dbReference type="Google" id="ProtNLM"/>
    </source>
</evidence>
<evidence type="ECO:0000313" key="2">
    <source>
        <dbReference type="EMBL" id="AJD45441.1"/>
    </source>
</evidence>
<geneLocation type="plasmid" evidence="2 3">
    <name>pRgalR602c</name>
</geneLocation>
<keyword evidence="1" id="KW-0732">Signal</keyword>
<proteinExistence type="predicted"/>
<dbReference type="Proteomes" id="UP000031368">
    <property type="component" value="Plasmid pRgalR602c"/>
</dbReference>
<protein>
    <recommendedName>
        <fullName evidence="4">Lipoprotein</fullName>
    </recommendedName>
</protein>
<reference evidence="2 3" key="1">
    <citation type="submission" date="2013-11" db="EMBL/GenBank/DDBJ databases">
        <title>Complete genome sequence of Rhizobium gallicum bv. gallicum R602.</title>
        <authorList>
            <person name="Bustos P."/>
            <person name="Santamaria R.I."/>
            <person name="Lozano L."/>
            <person name="Acosta J.L."/>
            <person name="Ormeno-Orrillo E."/>
            <person name="Rogel M.A."/>
            <person name="Romero D."/>
            <person name="Cevallos M.A."/>
            <person name="Martinez-Romero E."/>
            <person name="Gonzalez V."/>
        </authorList>
    </citation>
    <scope>NUCLEOTIDE SEQUENCE [LARGE SCALE GENOMIC DNA]</scope>
    <source>
        <strain evidence="2 3">R602</strain>
        <plasmid evidence="2 3">pRgalR602c</plasmid>
    </source>
</reference>
<organism evidence="2 3">
    <name type="scientific">Rhizobium gallicum bv. gallicum R602sp</name>
    <dbReference type="NCBI Taxonomy" id="1041138"/>
    <lineage>
        <taxon>Bacteria</taxon>
        <taxon>Pseudomonadati</taxon>
        <taxon>Pseudomonadota</taxon>
        <taxon>Alphaproteobacteria</taxon>
        <taxon>Hyphomicrobiales</taxon>
        <taxon>Rhizobiaceae</taxon>
        <taxon>Rhizobium/Agrobacterium group</taxon>
        <taxon>Rhizobium</taxon>
    </lineage>
</organism>
<accession>A0A0B4XED9</accession>
<feature type="signal peptide" evidence="1">
    <location>
        <begin position="1"/>
        <end position="19"/>
    </location>
</feature>
<dbReference type="KEGG" id="rga:RGR602_PC01415"/>
<evidence type="ECO:0000256" key="1">
    <source>
        <dbReference type="SAM" id="SignalP"/>
    </source>
</evidence>
<keyword evidence="3" id="KW-1185">Reference proteome</keyword>
<gene>
    <name evidence="2" type="ORF">RGR602_PC01415</name>
</gene>
<evidence type="ECO:0000313" key="3">
    <source>
        <dbReference type="Proteomes" id="UP000031368"/>
    </source>
</evidence>
<sequence length="106" mass="12153">MLKRVAVLFSVFLTGCVPSWPYLTSAPPNPSNCQSARPSAAESAAWRRAQRLNTRQSYQAFLAQYPRSCYGTLAVERMRTTVQKQPVTVRKLATQPRRDFWGRRVY</sequence>
<feature type="chain" id="PRO_5002097549" description="Lipoprotein" evidence="1">
    <location>
        <begin position="20"/>
        <end position="106"/>
    </location>
</feature>
<name>A0A0B4XED9_9HYPH</name>
<dbReference type="HOGENOM" id="CLU_2221062_0_0_5"/>
<dbReference type="EMBL" id="CP006880">
    <property type="protein sequence ID" value="AJD45441.1"/>
    <property type="molecule type" value="Genomic_DNA"/>
</dbReference>